<sequence>MPNTPAGPAAHLYAAIAATIQVPPPSAPSLRPLAQTPVRRIAASGAPPVAIHGPSLAHLNPTRHYPCPPQRATAPALQPAKGKLCLALSLRDTPHTPPLCFALLVLLDLQLQPRAPRFLLCLVSSSVSGDSPLLASSSPSPYPHLPASSCCASCRPVPVLH</sequence>
<gene>
    <name evidence="1" type="ORF">BB8028_0006g09890</name>
</gene>
<evidence type="ECO:0000313" key="2">
    <source>
        <dbReference type="Proteomes" id="UP000237441"/>
    </source>
</evidence>
<protein>
    <submittedName>
        <fullName evidence="1">Uncharacterized protein</fullName>
    </submittedName>
</protein>
<dbReference type="Proteomes" id="UP000237441">
    <property type="component" value="Unassembled WGS sequence"/>
</dbReference>
<comment type="caution">
    <text evidence="1">The sequence shown here is derived from an EMBL/GenBank/DDBJ whole genome shotgun (WGS) entry which is preliminary data.</text>
</comment>
<reference evidence="1 2" key="1">
    <citation type="submission" date="2016-07" db="EMBL/GenBank/DDBJ databases">
        <title>Comparative genomics of the entomopathogenic fungus Beauveria bassiana.</title>
        <authorList>
            <person name="Valero Jimenez C.A."/>
            <person name="Zwaan B.J."/>
            <person name="Van Kan J.A."/>
            <person name="Takken W."/>
            <person name="Debets A.J."/>
            <person name="Schoustra S.E."/>
            <person name="Koenraadt C.J."/>
        </authorList>
    </citation>
    <scope>NUCLEOTIDE SEQUENCE [LARGE SCALE GENOMIC DNA]</scope>
    <source>
        <strain evidence="1 2">ARSEF 8028</strain>
    </source>
</reference>
<name>A0A2S7YKF4_BEABA</name>
<accession>A0A2S7YKF4</accession>
<evidence type="ECO:0000313" key="1">
    <source>
        <dbReference type="EMBL" id="PQK16670.1"/>
    </source>
</evidence>
<dbReference type="AlphaFoldDB" id="A0A2S7YKF4"/>
<proteinExistence type="predicted"/>
<dbReference type="EMBL" id="JRHA01000006">
    <property type="protein sequence ID" value="PQK16670.1"/>
    <property type="molecule type" value="Genomic_DNA"/>
</dbReference>
<organism evidence="1 2">
    <name type="scientific">Beauveria bassiana</name>
    <name type="common">White muscardine disease fungus</name>
    <name type="synonym">Tritirachium shiotae</name>
    <dbReference type="NCBI Taxonomy" id="176275"/>
    <lineage>
        <taxon>Eukaryota</taxon>
        <taxon>Fungi</taxon>
        <taxon>Dikarya</taxon>
        <taxon>Ascomycota</taxon>
        <taxon>Pezizomycotina</taxon>
        <taxon>Sordariomycetes</taxon>
        <taxon>Hypocreomycetidae</taxon>
        <taxon>Hypocreales</taxon>
        <taxon>Cordycipitaceae</taxon>
        <taxon>Beauveria</taxon>
    </lineage>
</organism>